<keyword evidence="3" id="KW-1185">Reference proteome</keyword>
<gene>
    <name evidence="2" type="ORF">SAMN05216216_11088</name>
</gene>
<protein>
    <submittedName>
        <fullName evidence="2">Uncharacterized protein</fullName>
    </submittedName>
</protein>
<dbReference type="EMBL" id="FNFY01000010">
    <property type="protein sequence ID" value="SDK82456.1"/>
    <property type="molecule type" value="Genomic_DNA"/>
</dbReference>
<feature type="compositionally biased region" description="Basic and acidic residues" evidence="1">
    <location>
        <begin position="1"/>
        <end position="19"/>
    </location>
</feature>
<proteinExistence type="predicted"/>
<evidence type="ECO:0000256" key="1">
    <source>
        <dbReference type="SAM" id="MobiDB-lite"/>
    </source>
</evidence>
<evidence type="ECO:0000313" key="3">
    <source>
        <dbReference type="Proteomes" id="UP000199008"/>
    </source>
</evidence>
<sequence length="105" mass="11997">MAKQTYERKVTKGFTDKNTKKPYPKGSVYKSDDKERINELVKKKNISGDKVKTLKQAQDKVVSDNFEAMNFDDLKKEVDKKSLHVEGTGKNGAIKKEDYIKALKV</sequence>
<dbReference type="Proteomes" id="UP000199008">
    <property type="component" value="Unassembled WGS sequence"/>
</dbReference>
<feature type="region of interest" description="Disordered" evidence="1">
    <location>
        <begin position="1"/>
        <end position="30"/>
    </location>
</feature>
<dbReference type="OrthoDB" id="2300838at2"/>
<name>A0A1G9F215_9BACL</name>
<evidence type="ECO:0000313" key="2">
    <source>
        <dbReference type="EMBL" id="SDK82456.1"/>
    </source>
</evidence>
<organism evidence="2 3">
    <name type="scientific">Lacicoccus qingdaonensis</name>
    <dbReference type="NCBI Taxonomy" id="576118"/>
    <lineage>
        <taxon>Bacteria</taxon>
        <taxon>Bacillati</taxon>
        <taxon>Bacillota</taxon>
        <taxon>Bacilli</taxon>
        <taxon>Bacillales</taxon>
        <taxon>Salinicoccaceae</taxon>
        <taxon>Lacicoccus</taxon>
    </lineage>
</organism>
<accession>A0A1G9F215</accession>
<dbReference type="AlphaFoldDB" id="A0A1G9F215"/>
<reference evidence="3" key="1">
    <citation type="submission" date="2016-10" db="EMBL/GenBank/DDBJ databases">
        <authorList>
            <person name="Varghese N."/>
            <person name="Submissions S."/>
        </authorList>
    </citation>
    <scope>NUCLEOTIDE SEQUENCE [LARGE SCALE GENOMIC DNA]</scope>
    <source>
        <strain evidence="3">CGMCC 1.8895</strain>
    </source>
</reference>
<dbReference type="STRING" id="576118.SAMN05216216_11088"/>
<dbReference type="RefSeq" id="WP_092986132.1">
    <property type="nucleotide sequence ID" value="NZ_FNFY01000010.1"/>
</dbReference>